<dbReference type="SUPFAM" id="SSF55347">
    <property type="entry name" value="Glyceraldehyde-3-phosphate dehydrogenase-like, C-terminal domain"/>
    <property type="match status" value="1"/>
</dbReference>
<dbReference type="Gene3D" id="3.30.360.10">
    <property type="entry name" value="Dihydrodipicolinate Reductase, domain 2"/>
    <property type="match status" value="1"/>
</dbReference>
<evidence type="ECO:0000256" key="11">
    <source>
        <dbReference type="RuleBase" id="RU004171"/>
    </source>
</evidence>
<dbReference type="PANTHER" id="PTHR43331">
    <property type="entry name" value="HOMOSERINE DEHYDROGENASE"/>
    <property type="match status" value="1"/>
</dbReference>
<feature type="domain" description="Aspartate/homoserine dehydrogenase NAD-binding" evidence="13">
    <location>
        <begin position="7"/>
        <end position="117"/>
    </location>
</feature>
<comment type="catalytic activity">
    <reaction evidence="10">
        <text>L-homoserine + NADP(+) = L-aspartate 4-semialdehyde + NADPH + H(+)</text>
        <dbReference type="Rhea" id="RHEA:15761"/>
        <dbReference type="ChEBI" id="CHEBI:15378"/>
        <dbReference type="ChEBI" id="CHEBI:57476"/>
        <dbReference type="ChEBI" id="CHEBI:57783"/>
        <dbReference type="ChEBI" id="CHEBI:58349"/>
        <dbReference type="ChEBI" id="CHEBI:537519"/>
        <dbReference type="EC" id="1.1.1.3"/>
    </reaction>
</comment>
<dbReference type="SUPFAM" id="SSF51735">
    <property type="entry name" value="NAD(P)-binding Rossmann-fold domains"/>
    <property type="match status" value="1"/>
</dbReference>
<dbReference type="NCBIfam" id="NF004976">
    <property type="entry name" value="PRK06349.1"/>
    <property type="match status" value="1"/>
</dbReference>
<dbReference type="GO" id="GO:0004412">
    <property type="term" value="F:homoserine dehydrogenase activity"/>
    <property type="evidence" value="ECO:0007669"/>
    <property type="project" value="UniProtKB-EC"/>
</dbReference>
<evidence type="ECO:0000256" key="10">
    <source>
        <dbReference type="RuleBase" id="RU000579"/>
    </source>
</evidence>
<dbReference type="Pfam" id="PF03447">
    <property type="entry name" value="NAD_binding_3"/>
    <property type="match status" value="1"/>
</dbReference>
<comment type="pathway">
    <text evidence="1 10">Amino-acid biosynthesis; L-threonine biosynthesis; L-threonine from L-aspartate: step 3/5.</text>
</comment>
<dbReference type="EMBL" id="JAUSWG010000003">
    <property type="protein sequence ID" value="MDQ0556003.1"/>
    <property type="molecule type" value="Genomic_DNA"/>
</dbReference>
<accession>A0ABU0MYK7</accession>
<dbReference type="RefSeq" id="WP_307504343.1">
    <property type="nucleotide sequence ID" value="NZ_BAAACE010000014.1"/>
</dbReference>
<feature type="domain" description="Homoserine dehydrogenase catalytic" evidence="12">
    <location>
        <begin position="125"/>
        <end position="303"/>
    </location>
</feature>
<reference evidence="14 15" key="1">
    <citation type="submission" date="2023-07" db="EMBL/GenBank/DDBJ databases">
        <title>Genomic Encyclopedia of Type Strains, Phase IV (KMG-IV): sequencing the most valuable type-strain genomes for metagenomic binning, comparative biology and taxonomic classification.</title>
        <authorList>
            <person name="Goeker M."/>
        </authorList>
    </citation>
    <scope>NUCLEOTIDE SEQUENCE [LARGE SCALE GENOMIC DNA]</scope>
    <source>
        <strain evidence="14 15">DSM 15049</strain>
    </source>
</reference>
<evidence type="ECO:0000256" key="1">
    <source>
        <dbReference type="ARBA" id="ARBA00005056"/>
    </source>
</evidence>
<dbReference type="InterPro" id="IPR019811">
    <property type="entry name" value="HDH_CS"/>
</dbReference>
<dbReference type="PANTHER" id="PTHR43331:SF1">
    <property type="entry name" value="HOMOSERINE DEHYDROGENASE"/>
    <property type="match status" value="1"/>
</dbReference>
<dbReference type="InterPro" id="IPR001342">
    <property type="entry name" value="HDH_cat"/>
</dbReference>
<sequence>MNIAILGFGTVGSGVYEIIKNNKSSFLNDINVTKILDLPHNKNGMDIITSDINDILNDNTIDLVVETIGGLHPAYEYIMGALLSKKHVVTANKAVVAAYLNEFVEVSRNNGVKFLFEASAGGGIPWLASLQKARRIDDINLFYGIFNGTSNFILDHMYKNNQDFSEVLKMAQDLGYAEANPSADIDGYDVANKVVISFALAFDHYINIKDFPCFSIAKVTIDDIHYLKEKKKAIKYIGEAALLDGGYEAFVMPNIFDSTTQEANVPTNFNLITLHGETIGDLKFFGQGAGKLPTANAIIQDILDIKSQCIECDAKVDKGMPYCDTLFANRFMIRSKYLIKSENIEKIDEYKGNYYLYTSALKTKEFMNLMETVLEKDKNAFVAKVATFKQEN</sequence>
<keyword evidence="10" id="KW-0521">NADP</keyword>
<evidence type="ECO:0000256" key="3">
    <source>
        <dbReference type="ARBA" id="ARBA00006753"/>
    </source>
</evidence>
<dbReference type="InterPro" id="IPR005106">
    <property type="entry name" value="Asp/hSer_DH_NAD-bd"/>
</dbReference>
<keyword evidence="9 10" id="KW-0486">Methionine biosynthesis</keyword>
<evidence type="ECO:0000256" key="7">
    <source>
        <dbReference type="ARBA" id="ARBA00022697"/>
    </source>
</evidence>
<comment type="caution">
    <text evidence="14">The sequence shown here is derived from an EMBL/GenBank/DDBJ whole genome shotgun (WGS) entry which is preliminary data.</text>
</comment>
<evidence type="ECO:0000256" key="5">
    <source>
        <dbReference type="ARBA" id="ARBA00013376"/>
    </source>
</evidence>
<evidence type="ECO:0000256" key="2">
    <source>
        <dbReference type="ARBA" id="ARBA00005062"/>
    </source>
</evidence>
<evidence type="ECO:0000259" key="12">
    <source>
        <dbReference type="Pfam" id="PF00742"/>
    </source>
</evidence>
<proteinExistence type="inferred from homology"/>
<evidence type="ECO:0000256" key="4">
    <source>
        <dbReference type="ARBA" id="ARBA00013213"/>
    </source>
</evidence>
<evidence type="ECO:0000313" key="14">
    <source>
        <dbReference type="EMBL" id="MDQ0556003.1"/>
    </source>
</evidence>
<dbReference type="Gene3D" id="3.30.70.260">
    <property type="match status" value="1"/>
</dbReference>
<evidence type="ECO:0000256" key="6">
    <source>
        <dbReference type="ARBA" id="ARBA00022605"/>
    </source>
</evidence>
<dbReference type="EC" id="1.1.1.3" evidence="4 10"/>
<dbReference type="PROSITE" id="PS01042">
    <property type="entry name" value="HOMOSER_DHGENASE"/>
    <property type="match status" value="1"/>
</dbReference>
<keyword evidence="8 10" id="KW-0560">Oxidoreductase</keyword>
<keyword evidence="7 10" id="KW-0791">Threonine biosynthesis</keyword>
<comment type="pathway">
    <text evidence="2 10">Amino-acid biosynthesis; L-methionine biosynthesis via de novo pathway; L-homoserine from L-aspartate: step 3/3.</text>
</comment>
<dbReference type="Pfam" id="PF00742">
    <property type="entry name" value="Homoserine_dh"/>
    <property type="match status" value="1"/>
</dbReference>
<evidence type="ECO:0000256" key="8">
    <source>
        <dbReference type="ARBA" id="ARBA00023002"/>
    </source>
</evidence>
<evidence type="ECO:0000259" key="13">
    <source>
        <dbReference type="Pfam" id="PF03447"/>
    </source>
</evidence>
<comment type="similarity">
    <text evidence="3 11">Belongs to the homoserine dehydrogenase family.</text>
</comment>
<name>A0ABU0MYK7_9FIRM</name>
<evidence type="ECO:0000313" key="15">
    <source>
        <dbReference type="Proteomes" id="UP001232584"/>
    </source>
</evidence>
<organism evidence="14 15">
    <name type="scientific">Paraclostridium ghonii</name>
    <dbReference type="NCBI Taxonomy" id="29358"/>
    <lineage>
        <taxon>Bacteria</taxon>
        <taxon>Bacillati</taxon>
        <taxon>Bacillota</taxon>
        <taxon>Clostridia</taxon>
        <taxon>Peptostreptococcales</taxon>
        <taxon>Peptostreptococcaceae</taxon>
        <taxon>Paraclostridium</taxon>
    </lineage>
</organism>
<keyword evidence="15" id="KW-1185">Reference proteome</keyword>
<gene>
    <name evidence="14" type="ORF">QOZ92_001116</name>
</gene>
<keyword evidence="6 10" id="KW-0028">Amino-acid biosynthesis</keyword>
<protein>
    <recommendedName>
        <fullName evidence="5 10">Homoserine dehydrogenase</fullName>
        <ecNumber evidence="4 10">1.1.1.3</ecNumber>
    </recommendedName>
</protein>
<dbReference type="InterPro" id="IPR036291">
    <property type="entry name" value="NAD(P)-bd_dom_sf"/>
</dbReference>
<evidence type="ECO:0000256" key="9">
    <source>
        <dbReference type="ARBA" id="ARBA00023167"/>
    </source>
</evidence>
<dbReference type="Gene3D" id="3.40.50.720">
    <property type="entry name" value="NAD(P)-binding Rossmann-like Domain"/>
    <property type="match status" value="1"/>
</dbReference>
<dbReference type="Proteomes" id="UP001232584">
    <property type="component" value="Unassembled WGS sequence"/>
</dbReference>